<dbReference type="OrthoDB" id="3010419at2759"/>
<protein>
    <recommendedName>
        <fullName evidence="3">F-box domain-containing protein</fullName>
    </recommendedName>
</protein>
<dbReference type="EMBL" id="QKYT01000516">
    <property type="protein sequence ID" value="RIA84116.1"/>
    <property type="molecule type" value="Genomic_DNA"/>
</dbReference>
<proteinExistence type="predicted"/>
<keyword evidence="2" id="KW-1185">Reference proteome</keyword>
<sequence>MYKLNRDVLYLILKEFKNDKKTLYSCLLVNKPWCEIIIPILWKDPWKFLKRGKEKSLFNVIISYLSDKSIRKPLFDYVNYCRHLNLNEINEMIKMIHEESEIKKEIINIFINENSKFTHLYIPHQYDYQLHLIPGVKRCLSDLQFLSCHTSINNNLLNGLLELCKSIKELELFIEKCNNNYGIINLIEIPKNLINIRFLTKQYESIDKPFYKILENSLNKRANNIQYFTIIKQPITNILSTFINLKRLELELGDYFNTTWDCLENLFLPFLQVLIARCIPIKILTSLIKNTNGHLIEINIDRIYHDEMNNKLIIQTIHQNCPYLKYLLLLFRNINIVELDNLLINCQYLEGLYILTNDNIYADNIFDWDYLFDILSKSSPSNLFKFKLDYDEGPTLEQLKLFFDKWRGRNPMLLQTNQYLACWNKLLDFMDYYKAEGIVKKYDLCESNFDDFEWIQENY</sequence>
<dbReference type="Proteomes" id="UP000265703">
    <property type="component" value="Unassembled WGS sequence"/>
</dbReference>
<evidence type="ECO:0000313" key="1">
    <source>
        <dbReference type="EMBL" id="RIA84116.1"/>
    </source>
</evidence>
<evidence type="ECO:0000313" key="2">
    <source>
        <dbReference type="Proteomes" id="UP000265703"/>
    </source>
</evidence>
<gene>
    <name evidence="1" type="ORF">C1645_832740</name>
</gene>
<dbReference type="InterPro" id="IPR032675">
    <property type="entry name" value="LRR_dom_sf"/>
</dbReference>
<name>A0A397SHD0_9GLOM</name>
<reference evidence="1 2" key="1">
    <citation type="submission" date="2018-06" db="EMBL/GenBank/DDBJ databases">
        <title>Comparative genomics reveals the genomic features of Rhizophagus irregularis, R. cerebriforme, R. diaphanum and Gigaspora rosea, and their symbiotic lifestyle signature.</title>
        <authorList>
            <person name="Morin E."/>
            <person name="San Clemente H."/>
            <person name="Chen E.C.H."/>
            <person name="De La Providencia I."/>
            <person name="Hainaut M."/>
            <person name="Kuo A."/>
            <person name="Kohler A."/>
            <person name="Murat C."/>
            <person name="Tang N."/>
            <person name="Roy S."/>
            <person name="Loubradou J."/>
            <person name="Henrissat B."/>
            <person name="Grigoriev I.V."/>
            <person name="Corradi N."/>
            <person name="Roux C."/>
            <person name="Martin F.M."/>
        </authorList>
    </citation>
    <scope>NUCLEOTIDE SEQUENCE [LARGE SCALE GENOMIC DNA]</scope>
    <source>
        <strain evidence="1 2">DAOM 227022</strain>
    </source>
</reference>
<dbReference type="AlphaFoldDB" id="A0A397SHD0"/>
<evidence type="ECO:0008006" key="3">
    <source>
        <dbReference type="Google" id="ProtNLM"/>
    </source>
</evidence>
<accession>A0A397SHD0</accession>
<organism evidence="1 2">
    <name type="scientific">Glomus cerebriforme</name>
    <dbReference type="NCBI Taxonomy" id="658196"/>
    <lineage>
        <taxon>Eukaryota</taxon>
        <taxon>Fungi</taxon>
        <taxon>Fungi incertae sedis</taxon>
        <taxon>Mucoromycota</taxon>
        <taxon>Glomeromycotina</taxon>
        <taxon>Glomeromycetes</taxon>
        <taxon>Glomerales</taxon>
        <taxon>Glomeraceae</taxon>
        <taxon>Glomus</taxon>
    </lineage>
</organism>
<comment type="caution">
    <text evidence="1">The sequence shown here is derived from an EMBL/GenBank/DDBJ whole genome shotgun (WGS) entry which is preliminary data.</text>
</comment>
<dbReference type="Gene3D" id="3.80.10.10">
    <property type="entry name" value="Ribonuclease Inhibitor"/>
    <property type="match status" value="1"/>
</dbReference>